<dbReference type="AlphaFoldDB" id="A0A2M7QDU3"/>
<feature type="transmembrane region" description="Helical" evidence="6">
    <location>
        <begin position="359"/>
        <end position="379"/>
    </location>
</feature>
<evidence type="ECO:0000313" key="8">
    <source>
        <dbReference type="Proteomes" id="UP000230108"/>
    </source>
</evidence>
<evidence type="ECO:0000256" key="3">
    <source>
        <dbReference type="ARBA" id="ARBA00022692"/>
    </source>
</evidence>
<evidence type="ECO:0000256" key="6">
    <source>
        <dbReference type="SAM" id="Phobius"/>
    </source>
</evidence>
<keyword evidence="3 6" id="KW-0812">Transmembrane</keyword>
<comment type="subcellular location">
    <subcellularLocation>
        <location evidence="1">Membrane</location>
        <topology evidence="1">Multi-pass membrane protein</topology>
    </subcellularLocation>
</comment>
<proteinExistence type="predicted"/>
<dbReference type="PANTHER" id="PTHR11706">
    <property type="entry name" value="SOLUTE CARRIER PROTEIN FAMILY 11 MEMBER"/>
    <property type="match status" value="1"/>
</dbReference>
<name>A0A2M7QDU3_9BACT</name>
<dbReference type="InterPro" id="IPR001046">
    <property type="entry name" value="NRAMP_fam"/>
</dbReference>
<feature type="transmembrane region" description="Helical" evidence="6">
    <location>
        <begin position="240"/>
        <end position="264"/>
    </location>
</feature>
<dbReference type="Pfam" id="PF01566">
    <property type="entry name" value="Nramp"/>
    <property type="match status" value="1"/>
</dbReference>
<feature type="transmembrane region" description="Helical" evidence="6">
    <location>
        <begin position="100"/>
        <end position="121"/>
    </location>
</feature>
<evidence type="ECO:0000313" key="7">
    <source>
        <dbReference type="EMBL" id="PIY69040.1"/>
    </source>
</evidence>
<keyword evidence="2" id="KW-0813">Transport</keyword>
<organism evidence="7 8">
    <name type="scientific">Candidatus Roizmanbacteria bacterium CG_4_10_14_0_8_um_filter_39_9</name>
    <dbReference type="NCBI Taxonomy" id="1974829"/>
    <lineage>
        <taxon>Bacteria</taxon>
        <taxon>Candidatus Roizmaniibacteriota</taxon>
    </lineage>
</organism>
<feature type="transmembrane region" description="Helical" evidence="6">
    <location>
        <begin position="334"/>
        <end position="353"/>
    </location>
</feature>
<dbReference type="EMBL" id="PFLF01000055">
    <property type="protein sequence ID" value="PIY69040.1"/>
    <property type="molecule type" value="Genomic_DNA"/>
</dbReference>
<feature type="transmembrane region" description="Helical" evidence="6">
    <location>
        <begin position="20"/>
        <end position="36"/>
    </location>
</feature>
<protein>
    <submittedName>
        <fullName evidence="7">Mn transporter</fullName>
    </submittedName>
</protein>
<gene>
    <name evidence="7" type="ORF">COY90_02695</name>
</gene>
<evidence type="ECO:0000256" key="5">
    <source>
        <dbReference type="ARBA" id="ARBA00023136"/>
    </source>
</evidence>
<feature type="transmembrane region" description="Helical" evidence="6">
    <location>
        <begin position="127"/>
        <end position="146"/>
    </location>
</feature>
<dbReference type="Proteomes" id="UP000230108">
    <property type="component" value="Unassembled WGS sequence"/>
</dbReference>
<dbReference type="GO" id="GO:0005886">
    <property type="term" value="C:plasma membrane"/>
    <property type="evidence" value="ECO:0007669"/>
    <property type="project" value="TreeGrafter"/>
</dbReference>
<feature type="transmembrane region" description="Helical" evidence="6">
    <location>
        <begin position="290"/>
        <end position="314"/>
    </location>
</feature>
<keyword evidence="5 6" id="KW-0472">Membrane</keyword>
<evidence type="ECO:0000256" key="4">
    <source>
        <dbReference type="ARBA" id="ARBA00022989"/>
    </source>
</evidence>
<sequence length="428" mass="47070">MSTQEHSSTQSVLFSFKTRLLIFFSIFGPATITAMADNDAAGVATYSLVGAKFGYSMLFILLIITFLLAITQEMGVRIAIVTGKGLGDIIRERYGVTMSVFVFVGLFIANTGTVIANLSAIKITAGMFNINSTFFLICIITIATIFIIKGNYKTNQNIFLLSGFFYLTYIVSAFKARPDWNLAISSVFIPQNMHFSKEFIFAAIAVLGTTITPWGQFFVHSYVLDKKIKIDDLKYTQIETYFGAFLTDFFSFFMIVATASTLYAHKISLVSGEQAALAIKPFAGELASVLFGFGILNAGFMGLVVVSLTTAYAFSEFFGVEGSLDKSFGKSKTFYIIFIMQLLIAALIVNIPSVSLFRIVFFTQSLNGILLPAMFFFLLTASNNKDMMGKYINSKWYNYIAIISSIVIIIAAMFTVISNVLGLSNIGG</sequence>
<reference evidence="8" key="1">
    <citation type="submission" date="2017-09" db="EMBL/GenBank/DDBJ databases">
        <title>Depth-based differentiation of microbial function through sediment-hosted aquifers and enrichment of novel symbionts in the deep terrestrial subsurface.</title>
        <authorList>
            <person name="Probst A.J."/>
            <person name="Ladd B."/>
            <person name="Jarett J.K."/>
            <person name="Geller-Mcgrath D.E."/>
            <person name="Sieber C.M.K."/>
            <person name="Emerson J.B."/>
            <person name="Anantharaman K."/>
            <person name="Thomas B.C."/>
            <person name="Malmstrom R."/>
            <person name="Stieglmeier M."/>
            <person name="Klingl A."/>
            <person name="Woyke T."/>
            <person name="Ryan C.M."/>
            <person name="Banfield J.F."/>
        </authorList>
    </citation>
    <scope>NUCLEOTIDE SEQUENCE [LARGE SCALE GENOMIC DNA]</scope>
</reference>
<feature type="transmembrane region" description="Helical" evidence="6">
    <location>
        <begin position="158"/>
        <end position="176"/>
    </location>
</feature>
<feature type="transmembrane region" description="Helical" evidence="6">
    <location>
        <begin position="199"/>
        <end position="219"/>
    </location>
</feature>
<dbReference type="GO" id="GO:0015086">
    <property type="term" value="F:cadmium ion transmembrane transporter activity"/>
    <property type="evidence" value="ECO:0007669"/>
    <property type="project" value="TreeGrafter"/>
</dbReference>
<comment type="caution">
    <text evidence="7">The sequence shown here is derived from an EMBL/GenBank/DDBJ whole genome shotgun (WGS) entry which is preliminary data.</text>
</comment>
<accession>A0A2M7QDU3</accession>
<feature type="transmembrane region" description="Helical" evidence="6">
    <location>
        <begin position="399"/>
        <end position="421"/>
    </location>
</feature>
<dbReference type="GO" id="GO:0034755">
    <property type="term" value="P:iron ion transmembrane transport"/>
    <property type="evidence" value="ECO:0007669"/>
    <property type="project" value="TreeGrafter"/>
</dbReference>
<dbReference type="PANTHER" id="PTHR11706:SF33">
    <property type="entry name" value="NATURAL RESISTANCE-ASSOCIATED MACROPHAGE PROTEIN 2"/>
    <property type="match status" value="1"/>
</dbReference>
<evidence type="ECO:0000256" key="2">
    <source>
        <dbReference type="ARBA" id="ARBA00022448"/>
    </source>
</evidence>
<dbReference type="GO" id="GO:0005384">
    <property type="term" value="F:manganese ion transmembrane transporter activity"/>
    <property type="evidence" value="ECO:0007669"/>
    <property type="project" value="TreeGrafter"/>
</dbReference>
<evidence type="ECO:0000256" key="1">
    <source>
        <dbReference type="ARBA" id="ARBA00004141"/>
    </source>
</evidence>
<keyword evidence="4 6" id="KW-1133">Transmembrane helix</keyword>
<feature type="transmembrane region" description="Helical" evidence="6">
    <location>
        <begin position="48"/>
        <end position="70"/>
    </location>
</feature>